<evidence type="ECO:0000259" key="8">
    <source>
        <dbReference type="PROSITE" id="PS51635"/>
    </source>
</evidence>
<dbReference type="SUPFAM" id="SSF52151">
    <property type="entry name" value="FabD/lysophospholipase-like"/>
    <property type="match status" value="1"/>
</dbReference>
<dbReference type="InterPro" id="IPR038324">
    <property type="entry name" value="Rpb4/RPC9_sf"/>
</dbReference>
<dbReference type="InterPro" id="IPR005574">
    <property type="entry name" value="Rpb4/RPC9"/>
</dbReference>
<dbReference type="PANTHER" id="PTHR24185">
    <property type="entry name" value="CALCIUM-INDEPENDENT PHOSPHOLIPASE A2-GAMMA"/>
    <property type="match status" value="1"/>
</dbReference>
<organism evidence="9 10">
    <name type="scientific">Ditylenchus dipsaci</name>
    <dbReference type="NCBI Taxonomy" id="166011"/>
    <lineage>
        <taxon>Eukaryota</taxon>
        <taxon>Metazoa</taxon>
        <taxon>Ecdysozoa</taxon>
        <taxon>Nematoda</taxon>
        <taxon>Chromadorea</taxon>
        <taxon>Rhabditida</taxon>
        <taxon>Tylenchina</taxon>
        <taxon>Tylenchomorpha</taxon>
        <taxon>Sphaerularioidea</taxon>
        <taxon>Anguinidae</taxon>
        <taxon>Anguininae</taxon>
        <taxon>Ditylenchus</taxon>
    </lineage>
</organism>
<dbReference type="CDD" id="cd07211">
    <property type="entry name" value="Pat_PNPLA8"/>
    <property type="match status" value="1"/>
</dbReference>
<feature type="short sequence motif" description="GXGXXG" evidence="6">
    <location>
        <begin position="422"/>
        <end position="427"/>
    </location>
</feature>
<dbReference type="InterPro" id="IPR010997">
    <property type="entry name" value="HRDC-like_sf"/>
</dbReference>
<dbReference type="InterPro" id="IPR006590">
    <property type="entry name" value="RNA_pol_Rpb4/RPC9_core"/>
</dbReference>
<dbReference type="SUPFAM" id="SSF47819">
    <property type="entry name" value="HRDC-like"/>
    <property type="match status" value="1"/>
</dbReference>
<evidence type="ECO:0000313" key="10">
    <source>
        <dbReference type="WBParaSite" id="jg22750"/>
    </source>
</evidence>
<dbReference type="Pfam" id="PF01734">
    <property type="entry name" value="Patatin"/>
    <property type="match status" value="1"/>
</dbReference>
<sequence>MEVIDQRSTLLTNREVLELLIQAKSEGSNKRTSKVTRVSRKSNLQNHNTIVYETLKYLNECTPAPSQSQQQINGLIKAIQDGKFKLTAAEIMQVVNLRPKNPVEIQLIVEESEERLTEEQIWELVRLITEFSKPSSQRSRSNSRKESVFGHLKMNSAVEMLLLTLFILVLFEYFAVVNKGAHQNGQSYRVRQNGCQKSVQGMFLRSSDSSHALSCVRMVSDSKQDAAKSSSVNDQNVKNMKMSPEMVVKKAADATKQVKNQEPTEISIPTGEVSTGTADGTEASTSSSYFSYLGSGVAPMFSKEVKPKQKMIMHPAFTRVEIVQRTRLLVHQLLTAETLQSKLHRTDELNRHLMSFPASRMVAVEEALVRHLTKQLKQSAPVGSAAERQQSDLLELSRQCLALCGHVDPPRGPGICVLSIDGGGTRGMMGLEMLDQLEKCAGGKKISDLFDIIVGVSTGAIIASLLAAKRLDIKETREIYMATSSKLFNKGWWSFNKYRELALNQCLYNSTRFVEIIKETIGEDFALMETSRKPGNPKMAIVSCIVNTRKLQPHIFRNYEHPPGRDSHYRGSTQYMLWQAIQASSAAPFHFEEVALGTKLHIDGGVLTNNPTAIAMHESRLLWPNHDFQCVVSVGNGRSLNEVELVESKSTPILKKINQIVDSATDTELVHNCVSDLLPPHVYYRLDPYVTEKYSLDEVDPDKLALMDKDAQFYVRRNLRRFKAAGRQLSKSYLEFKLDGVRNWMTR</sequence>
<keyword evidence="2 6" id="KW-0378">Hydrolase</keyword>
<keyword evidence="3 6" id="KW-0442">Lipid degradation</keyword>
<accession>A0A915DRH2</accession>
<dbReference type="GO" id="GO:0016042">
    <property type="term" value="P:lipid catabolic process"/>
    <property type="evidence" value="ECO:0007669"/>
    <property type="project" value="UniProtKB-UniRule"/>
</dbReference>
<dbReference type="InterPro" id="IPR002641">
    <property type="entry name" value="PNPLA_dom"/>
</dbReference>
<name>A0A915DRH2_9BILA</name>
<evidence type="ECO:0000256" key="6">
    <source>
        <dbReference type="PROSITE-ProRule" id="PRU01161"/>
    </source>
</evidence>
<evidence type="ECO:0000256" key="5">
    <source>
        <dbReference type="ARBA" id="ARBA00023242"/>
    </source>
</evidence>
<protein>
    <submittedName>
        <fullName evidence="10">PNPLA domain-containing protein</fullName>
    </submittedName>
</protein>
<dbReference type="WBParaSite" id="jg22750">
    <property type="protein sequence ID" value="jg22750"/>
    <property type="gene ID" value="jg22750"/>
</dbReference>
<dbReference type="GO" id="GO:0030880">
    <property type="term" value="C:RNA polymerase complex"/>
    <property type="evidence" value="ECO:0007669"/>
    <property type="project" value="InterPro"/>
</dbReference>
<keyword evidence="4 6" id="KW-0443">Lipid metabolism</keyword>
<feature type="short sequence motif" description="DGA/G" evidence="6">
    <location>
        <begin position="603"/>
        <end position="605"/>
    </location>
</feature>
<dbReference type="GO" id="GO:0000166">
    <property type="term" value="F:nucleotide binding"/>
    <property type="evidence" value="ECO:0007669"/>
    <property type="project" value="InterPro"/>
</dbReference>
<dbReference type="GO" id="GO:0006352">
    <property type="term" value="P:DNA-templated transcription initiation"/>
    <property type="evidence" value="ECO:0007669"/>
    <property type="project" value="InterPro"/>
</dbReference>
<dbReference type="InterPro" id="IPR016035">
    <property type="entry name" value="Acyl_Trfase/lysoPLipase"/>
</dbReference>
<feature type="domain" description="PNPLA" evidence="8">
    <location>
        <begin position="418"/>
        <end position="616"/>
    </location>
</feature>
<dbReference type="Gene3D" id="3.40.1090.10">
    <property type="entry name" value="Cytosolic phospholipase A2 catalytic domain"/>
    <property type="match status" value="1"/>
</dbReference>
<dbReference type="Gene3D" id="1.20.1250.40">
    <property type="match status" value="1"/>
</dbReference>
<dbReference type="AlphaFoldDB" id="A0A915DRH2"/>
<dbReference type="GO" id="GO:0016020">
    <property type="term" value="C:membrane"/>
    <property type="evidence" value="ECO:0007669"/>
    <property type="project" value="TreeGrafter"/>
</dbReference>
<dbReference type="SMART" id="SM00657">
    <property type="entry name" value="RPOL4c"/>
    <property type="match status" value="1"/>
</dbReference>
<dbReference type="GO" id="GO:0019369">
    <property type="term" value="P:arachidonate metabolic process"/>
    <property type="evidence" value="ECO:0007669"/>
    <property type="project" value="TreeGrafter"/>
</dbReference>
<dbReference type="GO" id="GO:0047499">
    <property type="term" value="F:calcium-independent phospholipase A2 activity"/>
    <property type="evidence" value="ECO:0007669"/>
    <property type="project" value="TreeGrafter"/>
</dbReference>
<evidence type="ECO:0000256" key="7">
    <source>
        <dbReference type="SAM" id="MobiDB-lite"/>
    </source>
</evidence>
<comment type="subcellular location">
    <subcellularLocation>
        <location evidence="1">Nucleus</location>
    </subcellularLocation>
</comment>
<reference evidence="10" key="1">
    <citation type="submission" date="2022-11" db="UniProtKB">
        <authorList>
            <consortium name="WormBaseParasite"/>
        </authorList>
    </citation>
    <scope>IDENTIFICATION</scope>
</reference>
<feature type="short sequence motif" description="GXSXG" evidence="6">
    <location>
        <begin position="455"/>
        <end position="459"/>
    </location>
</feature>
<dbReference type="PANTHER" id="PTHR24185:SF1">
    <property type="entry name" value="CALCIUM-INDEPENDENT PHOSPHOLIPASE A2-GAMMA"/>
    <property type="match status" value="1"/>
</dbReference>
<evidence type="ECO:0000256" key="2">
    <source>
        <dbReference type="ARBA" id="ARBA00022801"/>
    </source>
</evidence>
<keyword evidence="9" id="KW-1185">Reference proteome</keyword>
<feature type="active site" description="Proton acceptor" evidence="6">
    <location>
        <position position="603"/>
    </location>
</feature>
<evidence type="ECO:0000256" key="1">
    <source>
        <dbReference type="ARBA" id="ARBA00004123"/>
    </source>
</evidence>
<proteinExistence type="predicted"/>
<feature type="region of interest" description="Disordered" evidence="7">
    <location>
        <begin position="251"/>
        <end position="280"/>
    </location>
</feature>
<dbReference type="Pfam" id="PF03874">
    <property type="entry name" value="RNA_pol_Rpb4"/>
    <property type="match status" value="1"/>
</dbReference>
<evidence type="ECO:0000256" key="3">
    <source>
        <dbReference type="ARBA" id="ARBA00022963"/>
    </source>
</evidence>
<dbReference type="Proteomes" id="UP000887574">
    <property type="component" value="Unplaced"/>
</dbReference>
<dbReference type="PROSITE" id="PS51635">
    <property type="entry name" value="PNPLA"/>
    <property type="match status" value="1"/>
</dbReference>
<dbReference type="GO" id="GO:0005634">
    <property type="term" value="C:nucleus"/>
    <property type="evidence" value="ECO:0007669"/>
    <property type="project" value="UniProtKB-SubCell"/>
</dbReference>
<keyword evidence="5" id="KW-0539">Nucleus</keyword>
<feature type="active site" description="Nucleophile" evidence="6">
    <location>
        <position position="457"/>
    </location>
</feature>
<dbReference type="InterPro" id="IPR045217">
    <property type="entry name" value="PNPLA8-like"/>
</dbReference>
<evidence type="ECO:0000256" key="4">
    <source>
        <dbReference type="ARBA" id="ARBA00023098"/>
    </source>
</evidence>
<evidence type="ECO:0000313" key="9">
    <source>
        <dbReference type="Proteomes" id="UP000887574"/>
    </source>
</evidence>